<dbReference type="FunFam" id="3.40.50.150:FF:000250">
    <property type="entry name" value="Ubiquinone/menaquinone biosynthesis C-methyltransferase UbiE"/>
    <property type="match status" value="1"/>
</dbReference>
<dbReference type="PROSITE" id="PS51608">
    <property type="entry name" value="SAM_MT_UBIE"/>
    <property type="match status" value="1"/>
</dbReference>
<dbReference type="GO" id="GO:0008425">
    <property type="term" value="F:2-methoxy-6-polyprenyl-1,4-benzoquinol methyltransferase activity"/>
    <property type="evidence" value="ECO:0007669"/>
    <property type="project" value="UniProtKB-UniRule"/>
</dbReference>
<dbReference type="CDD" id="cd02440">
    <property type="entry name" value="AdoMet_MTases"/>
    <property type="match status" value="1"/>
</dbReference>
<dbReference type="InterPro" id="IPR029063">
    <property type="entry name" value="SAM-dependent_MTases_sf"/>
</dbReference>
<dbReference type="EC" id="2.1.1.201" evidence="6"/>
<keyword evidence="5 6" id="KW-0949">S-adenosyl-L-methionine</keyword>
<dbReference type="InterPro" id="IPR023576">
    <property type="entry name" value="UbiE/COQ5_MeTrFase_CS"/>
</dbReference>
<comment type="catalytic activity">
    <reaction evidence="6">
        <text>a 2-demethylmenaquinol + S-adenosyl-L-methionine = a menaquinol + S-adenosyl-L-homocysteine + H(+)</text>
        <dbReference type="Rhea" id="RHEA:42640"/>
        <dbReference type="Rhea" id="RHEA-COMP:9539"/>
        <dbReference type="Rhea" id="RHEA-COMP:9563"/>
        <dbReference type="ChEBI" id="CHEBI:15378"/>
        <dbReference type="ChEBI" id="CHEBI:18151"/>
        <dbReference type="ChEBI" id="CHEBI:55437"/>
        <dbReference type="ChEBI" id="CHEBI:57856"/>
        <dbReference type="ChEBI" id="CHEBI:59789"/>
        <dbReference type="EC" id="2.1.1.163"/>
    </reaction>
</comment>
<feature type="binding site" evidence="6">
    <location>
        <position position="68"/>
    </location>
    <ligand>
        <name>S-adenosyl-L-methionine</name>
        <dbReference type="ChEBI" id="CHEBI:59789"/>
    </ligand>
</feature>
<comment type="caution">
    <text evidence="6">Lacks conserved residue(s) required for the propagation of feature annotation.</text>
</comment>
<sequence>MNQTNFGFKKVDYTKKQGLVNNVFSNVADKYDLMNDLMSFGLHRLWKDEFIRQIPNFKSHILDVASGSGDIALKLVKKARDRGNNIALTLSDINEEMLKQAKKKAIDLNLFQNLKFTVASAEELPFPDNSFDYYTIAFGIRNVPDINKALKEAYRILKPMGKFICLEFSKVKEGYIKDFYKFYSLNIIPSIGQMIAGNKEAYEYLVESIDLFPSQDEFRIMIKEAGFEEVGYKNLSGGIVAIHSAYKI</sequence>
<feature type="binding site" evidence="6">
    <location>
        <position position="92"/>
    </location>
    <ligand>
        <name>S-adenosyl-L-methionine</name>
        <dbReference type="ChEBI" id="CHEBI:59789"/>
    </ligand>
</feature>
<dbReference type="Proteomes" id="UP000018149">
    <property type="component" value="Chromosome I"/>
</dbReference>
<evidence type="ECO:0000256" key="3">
    <source>
        <dbReference type="ARBA" id="ARBA00022679"/>
    </source>
</evidence>
<protein>
    <recommendedName>
        <fullName evidence="6">Ubiquinone/menaquinone biosynthesis C-methyltransferase UbiE</fullName>
        <ecNumber evidence="6">2.1.1.163</ecNumber>
        <ecNumber evidence="6">2.1.1.201</ecNumber>
    </recommendedName>
    <alternativeName>
        <fullName evidence="6">2-methoxy-6-polyprenyl-1,4-benzoquinol methylase</fullName>
    </alternativeName>
    <alternativeName>
        <fullName evidence="6">Demethylmenaquinone methyltransferase</fullName>
    </alternativeName>
</protein>
<accession>A0A0B7J4V2</accession>
<evidence type="ECO:0000256" key="5">
    <source>
        <dbReference type="ARBA" id="ARBA00022691"/>
    </source>
</evidence>
<dbReference type="AlphaFoldDB" id="A0A0B7J4V2"/>
<dbReference type="HAMAP" id="MF_01813">
    <property type="entry name" value="MenG_UbiE_methyltr"/>
    <property type="match status" value="1"/>
</dbReference>
<name>A0A0B7J4V2_9RICK</name>
<dbReference type="GO" id="GO:0009234">
    <property type="term" value="P:menaquinone biosynthetic process"/>
    <property type="evidence" value="ECO:0007669"/>
    <property type="project" value="UniProtKB-UniRule"/>
</dbReference>
<keyword evidence="8" id="KW-1185">Reference proteome</keyword>
<reference evidence="8" key="2">
    <citation type="submission" date="2015-01" db="EMBL/GenBank/DDBJ databases">
        <authorList>
            <person name="Felsheim R."/>
        </authorList>
    </citation>
    <scope>NUCLEOTIDE SEQUENCE [LARGE SCALE GENOMIC DNA]</scope>
    <source>
        <strain evidence="8">IrR/Munich</strain>
    </source>
</reference>
<dbReference type="NCBIfam" id="NF001244">
    <property type="entry name" value="PRK00216.1-5"/>
    <property type="match status" value="1"/>
</dbReference>
<dbReference type="EC" id="2.1.1.163" evidence="6"/>
<dbReference type="NCBIfam" id="TIGR01934">
    <property type="entry name" value="MenG_MenH_UbiE"/>
    <property type="match status" value="1"/>
</dbReference>
<dbReference type="UniPathway" id="UPA00079">
    <property type="reaction ID" value="UER00169"/>
</dbReference>
<dbReference type="Gene3D" id="3.40.50.150">
    <property type="entry name" value="Vaccinia Virus protein VP39"/>
    <property type="match status" value="1"/>
</dbReference>
<dbReference type="GO" id="GO:0032259">
    <property type="term" value="P:methylation"/>
    <property type="evidence" value="ECO:0007669"/>
    <property type="project" value="UniProtKB-KW"/>
</dbReference>
<dbReference type="Pfam" id="PF01209">
    <property type="entry name" value="Ubie_methyltran"/>
    <property type="match status" value="1"/>
</dbReference>
<evidence type="ECO:0000313" key="7">
    <source>
        <dbReference type="EMBL" id="CEO18045.1"/>
    </source>
</evidence>
<dbReference type="PANTHER" id="PTHR43591:SF24">
    <property type="entry name" value="2-METHOXY-6-POLYPRENYL-1,4-BENZOQUINOL METHYLASE, MITOCHONDRIAL"/>
    <property type="match status" value="1"/>
</dbReference>
<comment type="pathway">
    <text evidence="6">Quinol/quinone metabolism; menaquinone biosynthesis; menaquinol from 1,4-dihydroxy-2-naphthoate: step 2/2.</text>
</comment>
<dbReference type="InterPro" id="IPR004033">
    <property type="entry name" value="UbiE/COQ5_MeTrFase"/>
</dbReference>
<dbReference type="GO" id="GO:0043770">
    <property type="term" value="F:demethylmenaquinone methyltransferase activity"/>
    <property type="evidence" value="ECO:0007669"/>
    <property type="project" value="UniProtKB-UniRule"/>
</dbReference>
<organism evidence="7 8">
    <name type="scientific">Rickettsia monacensis</name>
    <dbReference type="NCBI Taxonomy" id="109232"/>
    <lineage>
        <taxon>Bacteria</taxon>
        <taxon>Pseudomonadati</taxon>
        <taxon>Pseudomonadota</taxon>
        <taxon>Alphaproteobacteria</taxon>
        <taxon>Rickettsiales</taxon>
        <taxon>Rickettsiaceae</taxon>
        <taxon>Rickettsieae</taxon>
        <taxon>Rickettsia</taxon>
        <taxon>spotted fever group</taxon>
    </lineage>
</organism>
<dbReference type="UniPathway" id="UPA00232"/>
<keyword evidence="2 6" id="KW-0489">Methyltransferase</keyword>
<evidence type="ECO:0000256" key="1">
    <source>
        <dbReference type="ARBA" id="ARBA00022428"/>
    </source>
</evidence>
<comment type="pathway">
    <text evidence="6">Cofactor biosynthesis; ubiquinone biosynthesis.</text>
</comment>
<gene>
    <name evidence="6 7" type="primary">ubiE</name>
    <name evidence="7" type="ORF">RMONA_08505</name>
</gene>
<dbReference type="HOGENOM" id="CLU_037990_0_1_5"/>
<dbReference type="SUPFAM" id="SSF53335">
    <property type="entry name" value="S-adenosyl-L-methionine-dependent methyltransferases"/>
    <property type="match status" value="1"/>
</dbReference>
<keyword evidence="7" id="KW-0830">Ubiquinone</keyword>
<proteinExistence type="inferred from homology"/>
<dbReference type="KEGG" id="rmc:RMONA_08505"/>
<dbReference type="EMBL" id="LN794217">
    <property type="protein sequence ID" value="CEO18045.1"/>
    <property type="molecule type" value="Genomic_DNA"/>
</dbReference>
<evidence type="ECO:0000313" key="8">
    <source>
        <dbReference type="Proteomes" id="UP000018149"/>
    </source>
</evidence>
<evidence type="ECO:0000256" key="4">
    <source>
        <dbReference type="ARBA" id="ARBA00022688"/>
    </source>
</evidence>
<evidence type="ECO:0000256" key="2">
    <source>
        <dbReference type="ARBA" id="ARBA00022603"/>
    </source>
</evidence>
<dbReference type="STRING" id="109232.RMONA_08505"/>
<comment type="similarity">
    <text evidence="6">Belongs to the class I-like SAM-binding methyltransferase superfamily. MenG/UbiE family.</text>
</comment>
<keyword evidence="3 6" id="KW-0808">Transferase</keyword>
<dbReference type="NCBIfam" id="NF001242">
    <property type="entry name" value="PRK00216.1-3"/>
    <property type="match status" value="1"/>
</dbReference>
<keyword evidence="4 6" id="KW-0831">Ubiquinone biosynthesis</keyword>
<keyword evidence="1 6" id="KW-0474">Menaquinone biosynthesis</keyword>
<dbReference type="RefSeq" id="WP_023507926.1">
    <property type="nucleotide sequence ID" value="NZ_LN794217.1"/>
</dbReference>
<comment type="catalytic activity">
    <reaction evidence="6">
        <text>a 2-methoxy-6-(all-trans-polyprenyl)benzene-1,4-diol + S-adenosyl-L-methionine = a 5-methoxy-2-methyl-3-(all-trans-polyprenyl)benzene-1,4-diol + S-adenosyl-L-homocysteine + H(+)</text>
        <dbReference type="Rhea" id="RHEA:28286"/>
        <dbReference type="Rhea" id="RHEA-COMP:10858"/>
        <dbReference type="Rhea" id="RHEA-COMP:10859"/>
        <dbReference type="ChEBI" id="CHEBI:15378"/>
        <dbReference type="ChEBI" id="CHEBI:57856"/>
        <dbReference type="ChEBI" id="CHEBI:59789"/>
        <dbReference type="ChEBI" id="CHEBI:84166"/>
        <dbReference type="ChEBI" id="CHEBI:84167"/>
        <dbReference type="EC" id="2.1.1.201"/>
    </reaction>
</comment>
<evidence type="ECO:0000256" key="6">
    <source>
        <dbReference type="HAMAP-Rule" id="MF_01813"/>
    </source>
</evidence>
<comment type="function">
    <text evidence="6">Methyltransferase required for the conversion of demethylmenaquinol (DMKH2) to menaquinol (MKH2) and the conversion of 2-polyprenyl-6-methoxy-1,4-benzoquinol (DDMQH2) to 2-polyprenyl-3-methyl-6-methoxy-1,4-benzoquinol (DMQH2).</text>
</comment>
<dbReference type="PANTHER" id="PTHR43591">
    <property type="entry name" value="METHYLTRANSFERASE"/>
    <property type="match status" value="1"/>
</dbReference>
<dbReference type="PROSITE" id="PS01183">
    <property type="entry name" value="UBIE_1"/>
    <property type="match status" value="1"/>
</dbReference>
<reference evidence="7 8" key="1">
    <citation type="submission" date="2015-01" db="EMBL/GenBank/DDBJ databases">
        <title>Draft genome sequence of Rickettsia monacensis strain IrR/Munich.</title>
        <authorList>
            <person name="Felsheim R.F."/>
            <person name="Johnson S.L."/>
            <person name="Kurtti T.J."/>
            <person name="Munderloh U.G."/>
        </authorList>
    </citation>
    <scope>NUCLEOTIDE SEQUENCE [LARGE SCALE GENOMIC DNA]</scope>
    <source>
        <strain evidence="7 8">IrR/Munich</strain>
    </source>
</reference>
<dbReference type="GO" id="GO:0009060">
    <property type="term" value="P:aerobic respiration"/>
    <property type="evidence" value="ECO:0007669"/>
    <property type="project" value="UniProtKB-UniRule"/>
</dbReference>